<dbReference type="InterPro" id="IPR036890">
    <property type="entry name" value="HATPase_C_sf"/>
</dbReference>
<organism evidence="14 16">
    <name type="scientific">Sphingobium yanoikuyae</name>
    <name type="common">Sphingomonas yanoikuyae</name>
    <dbReference type="NCBI Taxonomy" id="13690"/>
    <lineage>
        <taxon>Bacteria</taxon>
        <taxon>Pseudomonadati</taxon>
        <taxon>Pseudomonadota</taxon>
        <taxon>Alphaproteobacteria</taxon>
        <taxon>Sphingomonadales</taxon>
        <taxon>Sphingomonadaceae</taxon>
        <taxon>Sphingobium</taxon>
    </lineage>
</organism>
<reference evidence="15 17" key="2">
    <citation type="submission" date="2020-07" db="EMBL/GenBank/DDBJ databases">
        <title>Whole genome sequence of Sphingobium yanoikuyae A3.</title>
        <authorList>
            <person name="Han S.-S."/>
        </authorList>
    </citation>
    <scope>NUCLEOTIDE SEQUENCE [LARGE SCALE GENOMIC DNA]</scope>
    <source>
        <strain evidence="15 17">A3</strain>
        <plasmid evidence="15 17">unnamed1</plasmid>
    </source>
</reference>
<gene>
    <name evidence="14" type="ORF">EBF16_00905</name>
    <name evidence="15" type="ORF">H3V42_31850</name>
</gene>
<dbReference type="InterPro" id="IPR003661">
    <property type="entry name" value="HisK_dim/P_dom"/>
</dbReference>
<dbReference type="CDD" id="cd06225">
    <property type="entry name" value="HAMP"/>
    <property type="match status" value="1"/>
</dbReference>
<keyword evidence="7 14" id="KW-0418">Kinase</keyword>
<reference evidence="14 16" key="1">
    <citation type="submission" date="2018-10" db="EMBL/GenBank/DDBJ databases">
        <title>Characterization and genome analysis of a novel bacterium Sphingobium yanoikuyae SJTF8 capable of degrading PAHs.</title>
        <authorList>
            <person name="Yin C."/>
            <person name="Xiong W."/>
            <person name="Liang R."/>
        </authorList>
    </citation>
    <scope>NUCLEOTIDE SEQUENCE [LARGE SCALE GENOMIC DNA]</scope>
    <source>
        <strain evidence="14 16">SJTF8</strain>
        <plasmid evidence="14">pF1</plasmid>
        <plasmid evidence="16">pf1</plasmid>
    </source>
</reference>
<dbReference type="GO" id="GO:0005886">
    <property type="term" value="C:plasma membrane"/>
    <property type="evidence" value="ECO:0007669"/>
    <property type="project" value="TreeGrafter"/>
</dbReference>
<dbReference type="SMART" id="SM00304">
    <property type="entry name" value="HAMP"/>
    <property type="match status" value="1"/>
</dbReference>
<feature type="domain" description="HAMP" evidence="13">
    <location>
        <begin position="175"/>
        <end position="228"/>
    </location>
</feature>
<dbReference type="RefSeq" id="WP_122129097.1">
    <property type="nucleotide sequence ID" value="NZ_CP033227.1"/>
</dbReference>
<dbReference type="Pfam" id="PF02518">
    <property type="entry name" value="HATPase_c"/>
    <property type="match status" value="1"/>
</dbReference>
<comment type="subcellular location">
    <subcellularLocation>
        <location evidence="2">Membrane</location>
    </subcellularLocation>
</comment>
<dbReference type="EC" id="2.7.13.3" evidence="3"/>
<evidence type="ECO:0000313" key="15">
    <source>
        <dbReference type="EMBL" id="QNG49535.1"/>
    </source>
</evidence>
<feature type="domain" description="Histidine kinase" evidence="12">
    <location>
        <begin position="236"/>
        <end position="443"/>
    </location>
</feature>
<dbReference type="SUPFAM" id="SSF47384">
    <property type="entry name" value="Homodimeric domain of signal transducing histidine kinase"/>
    <property type="match status" value="1"/>
</dbReference>
<dbReference type="PRINTS" id="PR00344">
    <property type="entry name" value="BCTRLSENSOR"/>
</dbReference>
<evidence type="ECO:0000256" key="4">
    <source>
        <dbReference type="ARBA" id="ARBA00022553"/>
    </source>
</evidence>
<name>A0A3G2UKA1_SPHYA</name>
<dbReference type="SMART" id="SM00387">
    <property type="entry name" value="HATPase_c"/>
    <property type="match status" value="1"/>
</dbReference>
<keyword evidence="9" id="KW-0902">Two-component regulatory system</keyword>
<dbReference type="CDD" id="cd00082">
    <property type="entry name" value="HisKA"/>
    <property type="match status" value="1"/>
</dbReference>
<feature type="transmembrane region" description="Helical" evidence="11">
    <location>
        <begin position="151"/>
        <end position="176"/>
    </location>
</feature>
<dbReference type="CDD" id="cd00075">
    <property type="entry name" value="HATPase"/>
    <property type="match status" value="1"/>
</dbReference>
<evidence type="ECO:0000256" key="10">
    <source>
        <dbReference type="ARBA" id="ARBA00023136"/>
    </source>
</evidence>
<dbReference type="AlphaFoldDB" id="A0A3G2UKA1"/>
<protein>
    <recommendedName>
        <fullName evidence="3">histidine kinase</fullName>
        <ecNumber evidence="3">2.7.13.3</ecNumber>
    </recommendedName>
</protein>
<dbReference type="Gene3D" id="1.10.287.130">
    <property type="match status" value="1"/>
</dbReference>
<evidence type="ECO:0000256" key="7">
    <source>
        <dbReference type="ARBA" id="ARBA00022777"/>
    </source>
</evidence>
<dbReference type="Pfam" id="PF00672">
    <property type="entry name" value="HAMP"/>
    <property type="match status" value="1"/>
</dbReference>
<dbReference type="InterPro" id="IPR004358">
    <property type="entry name" value="Sig_transdc_His_kin-like_C"/>
</dbReference>
<evidence type="ECO:0000256" key="5">
    <source>
        <dbReference type="ARBA" id="ARBA00022679"/>
    </source>
</evidence>
<comment type="catalytic activity">
    <reaction evidence="1">
        <text>ATP + protein L-histidine = ADP + protein N-phospho-L-histidine.</text>
        <dbReference type="EC" id="2.7.13.3"/>
    </reaction>
</comment>
<evidence type="ECO:0000256" key="8">
    <source>
        <dbReference type="ARBA" id="ARBA00022989"/>
    </source>
</evidence>
<sequence>MIRRLWRSTFGIVVLVALAFAAATLAIGAVAYEVTHEALEEQLDHRVAVETRALVAEASEAGLAGVAEAIRLREDARNEASLDYLLFDRNGRTVAATIAPLAPPEPGYQEHFGFRRGDTTGVGQALATPLAGGLLVVVADRRDLDAIDSTLAALFAGALGAMLALGIGAAVLVGWLTRRRLSRIDATAQAIIAGDLTQRVPRDGSDSEFDRLAATLNRMLDRMAALMDNLRQVSTDVAHDLRTPLTRLCNQLDRAAAGDAEAIDAARRQADDLLEIFAALLRIAEVEGLAERRAMAVIDLSALLDDMAETYRPDFEAAGHHLATDIAPGLYVEGDRRLLAQALSNLLENTLRHTPAGTTAMLSARTTQDVIEVTLKDDGPGVSPGDAQRLFRRFARAEVSRTTDGHGLGLALVRAIAVGHGGNAFLSESGGGFGVTIRFASGR</sequence>
<dbReference type="PANTHER" id="PTHR45436">
    <property type="entry name" value="SENSOR HISTIDINE KINASE YKOH"/>
    <property type="match status" value="1"/>
</dbReference>
<evidence type="ECO:0000313" key="16">
    <source>
        <dbReference type="Proteomes" id="UP000280708"/>
    </source>
</evidence>
<dbReference type="InterPro" id="IPR005467">
    <property type="entry name" value="His_kinase_dom"/>
</dbReference>
<geneLocation type="plasmid" evidence="15 17">
    <name>unnamed1</name>
</geneLocation>
<keyword evidence="4" id="KW-0597">Phosphoprotein</keyword>
<dbReference type="InterPro" id="IPR003594">
    <property type="entry name" value="HATPase_dom"/>
</dbReference>
<dbReference type="SMART" id="SM00388">
    <property type="entry name" value="HisKA"/>
    <property type="match status" value="1"/>
</dbReference>
<evidence type="ECO:0000313" key="14">
    <source>
        <dbReference type="EMBL" id="AYO75590.1"/>
    </source>
</evidence>
<dbReference type="Proteomes" id="UP000280708">
    <property type="component" value="Plasmid pF1"/>
</dbReference>
<dbReference type="EMBL" id="CP060123">
    <property type="protein sequence ID" value="QNG49535.1"/>
    <property type="molecule type" value="Genomic_DNA"/>
</dbReference>
<accession>A0A3G2UKA1</accession>
<dbReference type="Gene3D" id="3.30.565.10">
    <property type="entry name" value="Histidine kinase-like ATPase, C-terminal domain"/>
    <property type="match status" value="1"/>
</dbReference>
<dbReference type="PANTHER" id="PTHR45436:SF8">
    <property type="entry name" value="HISTIDINE KINASE"/>
    <property type="match status" value="1"/>
</dbReference>
<evidence type="ECO:0000313" key="17">
    <source>
        <dbReference type="Proteomes" id="UP000515377"/>
    </source>
</evidence>
<proteinExistence type="predicted"/>
<keyword evidence="10 11" id="KW-0472">Membrane</keyword>
<dbReference type="InterPro" id="IPR036097">
    <property type="entry name" value="HisK_dim/P_sf"/>
</dbReference>
<keyword evidence="6 11" id="KW-0812">Transmembrane</keyword>
<evidence type="ECO:0000256" key="3">
    <source>
        <dbReference type="ARBA" id="ARBA00012438"/>
    </source>
</evidence>
<dbReference type="InterPro" id="IPR050428">
    <property type="entry name" value="TCS_sensor_his_kinase"/>
</dbReference>
<dbReference type="Proteomes" id="UP000515377">
    <property type="component" value="Plasmid unnamed1"/>
</dbReference>
<dbReference type="EMBL" id="CP033227">
    <property type="protein sequence ID" value="AYO75590.1"/>
    <property type="molecule type" value="Genomic_DNA"/>
</dbReference>
<dbReference type="SUPFAM" id="SSF55874">
    <property type="entry name" value="ATPase domain of HSP90 chaperone/DNA topoisomerase II/histidine kinase"/>
    <property type="match status" value="1"/>
</dbReference>
<keyword evidence="14" id="KW-0614">Plasmid</keyword>
<evidence type="ECO:0000256" key="9">
    <source>
        <dbReference type="ARBA" id="ARBA00023012"/>
    </source>
</evidence>
<evidence type="ECO:0000256" key="2">
    <source>
        <dbReference type="ARBA" id="ARBA00004370"/>
    </source>
</evidence>
<geneLocation type="plasmid" evidence="14">
    <name>pF1</name>
</geneLocation>
<dbReference type="GO" id="GO:0000155">
    <property type="term" value="F:phosphorelay sensor kinase activity"/>
    <property type="evidence" value="ECO:0007669"/>
    <property type="project" value="InterPro"/>
</dbReference>
<keyword evidence="8 11" id="KW-1133">Transmembrane helix</keyword>
<evidence type="ECO:0000259" key="12">
    <source>
        <dbReference type="PROSITE" id="PS50109"/>
    </source>
</evidence>
<evidence type="ECO:0000256" key="6">
    <source>
        <dbReference type="ARBA" id="ARBA00022692"/>
    </source>
</evidence>
<dbReference type="PROSITE" id="PS50885">
    <property type="entry name" value="HAMP"/>
    <property type="match status" value="1"/>
</dbReference>
<evidence type="ECO:0000256" key="11">
    <source>
        <dbReference type="SAM" id="Phobius"/>
    </source>
</evidence>
<evidence type="ECO:0000256" key="1">
    <source>
        <dbReference type="ARBA" id="ARBA00000085"/>
    </source>
</evidence>
<evidence type="ECO:0000259" key="13">
    <source>
        <dbReference type="PROSITE" id="PS50885"/>
    </source>
</evidence>
<keyword evidence="5" id="KW-0808">Transferase</keyword>
<dbReference type="InterPro" id="IPR003660">
    <property type="entry name" value="HAMP_dom"/>
</dbReference>
<geneLocation type="plasmid" evidence="16">
    <name>pf1</name>
</geneLocation>
<dbReference type="PROSITE" id="PS50109">
    <property type="entry name" value="HIS_KIN"/>
    <property type="match status" value="1"/>
</dbReference>
<dbReference type="SUPFAM" id="SSF158472">
    <property type="entry name" value="HAMP domain-like"/>
    <property type="match status" value="1"/>
</dbReference>